<dbReference type="PROSITE" id="PS01285">
    <property type="entry name" value="FA58C_1"/>
    <property type="match status" value="1"/>
</dbReference>
<keyword evidence="3" id="KW-1185">Reference proteome</keyword>
<dbReference type="InterPro" id="IPR008979">
    <property type="entry name" value="Galactose-bd-like_sf"/>
</dbReference>
<dbReference type="SUPFAM" id="SSF49785">
    <property type="entry name" value="Galactose-binding domain-like"/>
    <property type="match status" value="3"/>
</dbReference>
<dbReference type="PROSITE" id="PS01286">
    <property type="entry name" value="FA58C_2"/>
    <property type="match status" value="1"/>
</dbReference>
<accession>A0ABY7E323</accession>
<dbReference type="PANTHER" id="PTHR24543:SF334">
    <property type="entry name" value="F5_8 TYPE C DOMAIN-CONTAINING PROTEIN"/>
    <property type="match status" value="1"/>
</dbReference>
<dbReference type="EMBL" id="CP111015">
    <property type="protein sequence ID" value="WAR03351.1"/>
    <property type="molecule type" value="Genomic_DNA"/>
</dbReference>
<dbReference type="CDD" id="cd00057">
    <property type="entry name" value="FA58C"/>
    <property type="match status" value="2"/>
</dbReference>
<reference evidence="2" key="1">
    <citation type="submission" date="2022-11" db="EMBL/GenBank/DDBJ databases">
        <title>Centuries of genome instability and evolution in soft-shell clam transmissible cancer (bioRxiv).</title>
        <authorList>
            <person name="Hart S.F.M."/>
            <person name="Yonemitsu M.A."/>
            <person name="Giersch R.M."/>
            <person name="Beal B.F."/>
            <person name="Arriagada G."/>
            <person name="Davis B.W."/>
            <person name="Ostrander E.A."/>
            <person name="Goff S.P."/>
            <person name="Metzger M.J."/>
        </authorList>
    </citation>
    <scope>NUCLEOTIDE SEQUENCE</scope>
    <source>
        <strain evidence="2">MELC-2E11</strain>
        <tissue evidence="2">Siphon/mantle</tissue>
    </source>
</reference>
<dbReference type="PROSITE" id="PS50022">
    <property type="entry name" value="FA58C_3"/>
    <property type="match status" value="2"/>
</dbReference>
<dbReference type="PANTHER" id="PTHR24543">
    <property type="entry name" value="MULTICOPPER OXIDASE-RELATED"/>
    <property type="match status" value="1"/>
</dbReference>
<feature type="domain" description="F5/8 type C" evidence="1">
    <location>
        <begin position="149"/>
        <end position="350"/>
    </location>
</feature>
<dbReference type="InterPro" id="IPR000421">
    <property type="entry name" value="FA58C"/>
</dbReference>
<evidence type="ECO:0000313" key="3">
    <source>
        <dbReference type="Proteomes" id="UP001164746"/>
    </source>
</evidence>
<gene>
    <name evidence="2" type="ORF">MAR_009909</name>
</gene>
<proteinExistence type="predicted"/>
<protein>
    <submittedName>
        <fullName evidence="2">MFGM-like protein</fullName>
    </submittedName>
</protein>
<organism evidence="2 3">
    <name type="scientific">Mya arenaria</name>
    <name type="common">Soft-shell clam</name>
    <dbReference type="NCBI Taxonomy" id="6604"/>
    <lineage>
        <taxon>Eukaryota</taxon>
        <taxon>Metazoa</taxon>
        <taxon>Spiralia</taxon>
        <taxon>Lophotrochozoa</taxon>
        <taxon>Mollusca</taxon>
        <taxon>Bivalvia</taxon>
        <taxon>Autobranchia</taxon>
        <taxon>Heteroconchia</taxon>
        <taxon>Euheterodonta</taxon>
        <taxon>Imparidentia</taxon>
        <taxon>Neoheterodontei</taxon>
        <taxon>Myida</taxon>
        <taxon>Myoidea</taxon>
        <taxon>Myidae</taxon>
        <taxon>Mya</taxon>
    </lineage>
</organism>
<evidence type="ECO:0000313" key="2">
    <source>
        <dbReference type="EMBL" id="WAR03351.1"/>
    </source>
</evidence>
<evidence type="ECO:0000259" key="1">
    <source>
        <dbReference type="PROSITE" id="PS50022"/>
    </source>
</evidence>
<sequence>MITGEVQDWQITASSAYPYEWDNKCREKYARVYLENKYGWCAKYKSSSEWLQVDLGVASRVTGVLTQGRADGNEWVTAFMISHSNNAYNWYYVQDQYGNQKIFEGNTDSYSVKHSYLDSAIVARFIKFHTVQWNRHPSMRVEIIGCQLCKVPLGLPPYAKMTASSSKKSAQSCQPEDGNILSHKGWCAKKKKDPQWLQIDIGPPALISAVKTRGRGDSKRAHWVKRFMVSYSNDSVVWYKYKDAHHLDPKNEWLWTPTYNASASQLIPDQYTDEGLLYVAKPTNDMTCPKAYNWSIFLRTLENHVIFGGNSDKSTERTHYLNSPFVARYVRFYPIEWNKKISMRIGLLGCPFIVENLAYKKRALISTSARHNKRHITSTHVSQDRAEQAVDGKLEQRLGYCTILDNLYGDVFTIDLGRKQRVSGVLIYTWQGEGEEGASAYKDYMNNLDKLLVYVDDSGSKNEPKDPNSTSQLCSYISRLNDALFKPVLHFSCMRPLTGKKVLIEAWNVENSWNRIFSAVLCEVQIYE</sequence>
<name>A0ABY7E323_MYAAR</name>
<dbReference type="Proteomes" id="UP001164746">
    <property type="component" value="Chromosome 4"/>
</dbReference>
<feature type="domain" description="F5/8 type C" evidence="1">
    <location>
        <begin position="1"/>
        <end position="146"/>
    </location>
</feature>
<dbReference type="Pfam" id="PF00754">
    <property type="entry name" value="F5_F8_type_C"/>
    <property type="match status" value="2"/>
</dbReference>
<dbReference type="Gene3D" id="2.60.120.260">
    <property type="entry name" value="Galactose-binding domain-like"/>
    <property type="match status" value="3"/>
</dbReference>
<dbReference type="SMART" id="SM00231">
    <property type="entry name" value="FA58C"/>
    <property type="match status" value="2"/>
</dbReference>